<dbReference type="PANTHER" id="PTHR30204:SF98">
    <property type="entry name" value="HTH-TYPE TRANSCRIPTIONAL REGULATOR ADHR"/>
    <property type="match status" value="1"/>
</dbReference>
<dbReference type="InterPro" id="IPR000551">
    <property type="entry name" value="MerR-type_HTH_dom"/>
</dbReference>
<dbReference type="PANTHER" id="PTHR30204">
    <property type="entry name" value="REDOX-CYCLING DRUG-SENSING TRANSCRIPTIONAL ACTIVATOR SOXR"/>
    <property type="match status" value="1"/>
</dbReference>
<feature type="domain" description="HTH merR-type" evidence="3">
    <location>
        <begin position="51"/>
        <end position="121"/>
    </location>
</feature>
<feature type="compositionally biased region" description="Low complexity" evidence="2">
    <location>
        <begin position="171"/>
        <end position="182"/>
    </location>
</feature>
<evidence type="ECO:0000259" key="3">
    <source>
        <dbReference type="PROSITE" id="PS50937"/>
    </source>
</evidence>
<dbReference type="InterPro" id="IPR009061">
    <property type="entry name" value="DNA-bd_dom_put_sf"/>
</dbReference>
<dbReference type="Proteomes" id="UP000253868">
    <property type="component" value="Chromosome"/>
</dbReference>
<evidence type="ECO:0000313" key="5">
    <source>
        <dbReference type="Proteomes" id="UP000253868"/>
    </source>
</evidence>
<dbReference type="GO" id="GO:0003677">
    <property type="term" value="F:DNA binding"/>
    <property type="evidence" value="ECO:0007669"/>
    <property type="project" value="UniProtKB-KW"/>
</dbReference>
<dbReference type="EMBL" id="CP031194">
    <property type="protein sequence ID" value="AXG81644.1"/>
    <property type="molecule type" value="Genomic_DNA"/>
</dbReference>
<evidence type="ECO:0000256" key="1">
    <source>
        <dbReference type="ARBA" id="ARBA00023125"/>
    </source>
</evidence>
<keyword evidence="1" id="KW-0238">DNA-binding</keyword>
<dbReference type="SMART" id="SM00422">
    <property type="entry name" value="HTH_MERR"/>
    <property type="match status" value="1"/>
</dbReference>
<dbReference type="PROSITE" id="PS50937">
    <property type="entry name" value="HTH_MERR_2"/>
    <property type="match status" value="1"/>
</dbReference>
<accession>A0A345HY70</accession>
<organism evidence="4 5">
    <name type="scientific">Streptomyces paludis</name>
    <dbReference type="NCBI Taxonomy" id="2282738"/>
    <lineage>
        <taxon>Bacteria</taxon>
        <taxon>Bacillati</taxon>
        <taxon>Actinomycetota</taxon>
        <taxon>Actinomycetes</taxon>
        <taxon>Kitasatosporales</taxon>
        <taxon>Streptomycetaceae</taxon>
        <taxon>Streptomyces</taxon>
    </lineage>
</organism>
<dbReference type="GO" id="GO:0003700">
    <property type="term" value="F:DNA-binding transcription factor activity"/>
    <property type="evidence" value="ECO:0007669"/>
    <property type="project" value="InterPro"/>
</dbReference>
<keyword evidence="5" id="KW-1185">Reference proteome</keyword>
<dbReference type="SUPFAM" id="SSF46955">
    <property type="entry name" value="Putative DNA-binding domain"/>
    <property type="match status" value="1"/>
</dbReference>
<dbReference type="CDD" id="cd04780">
    <property type="entry name" value="HTH_MerR-like_sg5"/>
    <property type="match status" value="1"/>
</dbReference>
<dbReference type="KEGG" id="spad:DVK44_32415"/>
<dbReference type="AlphaFoldDB" id="A0A345HY70"/>
<gene>
    <name evidence="4" type="ORF">DVK44_32415</name>
</gene>
<name>A0A345HY70_9ACTN</name>
<evidence type="ECO:0000313" key="4">
    <source>
        <dbReference type="EMBL" id="AXG81644.1"/>
    </source>
</evidence>
<evidence type="ECO:0000256" key="2">
    <source>
        <dbReference type="SAM" id="MobiDB-lite"/>
    </source>
</evidence>
<dbReference type="OrthoDB" id="5242095at2"/>
<feature type="region of interest" description="Disordered" evidence="2">
    <location>
        <begin position="146"/>
        <end position="193"/>
    </location>
</feature>
<proteinExistence type="predicted"/>
<sequence length="312" mass="33313">MTKALVSGRAGFGLTQGRVGTVVSPPRLVSGTVYIRQCHSPIAIASRAEKHVRISELSRLSGVPNATIKYYLREGLLPAGRATGATQAEYDESHLKRLRLIRALIGVRGLSVAATKQLLDTLAEGHTDTHHVLGLVFGIWPSDTVKPEKADGEKPAGAGQKAGPVAGPEIGPKAGPEASAEAAPEDGPKTGTEAGALVDAMGWTVSDYNPARQIIDQTVRTLRSLGMDYDWRSLLPYARLAEETARHDLDQLQLFTDPLEKAERAVLLTFLLEPALMALRRLAQEDESIVRYGDGTAPATAQPGPVPAADHE</sequence>
<dbReference type="InterPro" id="IPR047057">
    <property type="entry name" value="MerR_fam"/>
</dbReference>
<protein>
    <submittedName>
        <fullName evidence="4">MerR family transcriptional regulator</fullName>
    </submittedName>
</protein>
<dbReference type="Pfam" id="PF13411">
    <property type="entry name" value="MerR_1"/>
    <property type="match status" value="1"/>
</dbReference>
<dbReference type="Gene3D" id="1.10.1660.10">
    <property type="match status" value="1"/>
</dbReference>
<reference evidence="5" key="1">
    <citation type="submission" date="2018-07" db="EMBL/GenBank/DDBJ databases">
        <authorList>
            <person name="Zhao J."/>
        </authorList>
    </citation>
    <scope>NUCLEOTIDE SEQUENCE [LARGE SCALE GENOMIC DNA]</scope>
    <source>
        <strain evidence="5">GSSD-12</strain>
    </source>
</reference>